<keyword evidence="2" id="KW-0472">Membrane</keyword>
<evidence type="ECO:0000313" key="4">
    <source>
        <dbReference type="EMBL" id="CAA9377594.1"/>
    </source>
</evidence>
<keyword evidence="2" id="KW-0812">Transmembrane</keyword>
<evidence type="ECO:0000259" key="3">
    <source>
        <dbReference type="Pfam" id="PF03466"/>
    </source>
</evidence>
<protein>
    <submittedName>
        <fullName evidence="4">Transcriptional regulator, LysR family</fullName>
    </submittedName>
</protein>
<dbReference type="PANTHER" id="PTHR30537">
    <property type="entry name" value="HTH-TYPE TRANSCRIPTIONAL REGULATOR"/>
    <property type="match status" value="1"/>
</dbReference>
<name>A0A6J4N7Z4_9CYAN</name>
<feature type="domain" description="LysR substrate-binding" evidence="3">
    <location>
        <begin position="3"/>
        <end position="80"/>
    </location>
</feature>
<evidence type="ECO:0000256" key="2">
    <source>
        <dbReference type="SAM" id="Phobius"/>
    </source>
</evidence>
<dbReference type="InterPro" id="IPR005119">
    <property type="entry name" value="LysR_subst-bd"/>
</dbReference>
<accession>A0A6J4N7Z4</accession>
<keyword evidence="2" id="KW-1133">Transmembrane helix</keyword>
<gene>
    <name evidence="4" type="ORF">AVDCRST_MAG94-4659</name>
</gene>
<dbReference type="SUPFAM" id="SSF53850">
    <property type="entry name" value="Periplasmic binding protein-like II"/>
    <property type="match status" value="1"/>
</dbReference>
<proteinExistence type="inferred from homology"/>
<reference evidence="4" key="1">
    <citation type="submission" date="2020-02" db="EMBL/GenBank/DDBJ databases">
        <authorList>
            <person name="Meier V. D."/>
        </authorList>
    </citation>
    <scope>NUCLEOTIDE SEQUENCE</scope>
    <source>
        <strain evidence="4">AVDCRST_MAG94</strain>
    </source>
</reference>
<dbReference type="Pfam" id="PF03466">
    <property type="entry name" value="LysR_substrate"/>
    <property type="match status" value="1"/>
</dbReference>
<dbReference type="AlphaFoldDB" id="A0A6J4N7Z4"/>
<dbReference type="PANTHER" id="PTHR30537:SF80">
    <property type="entry name" value="TRANSCRIPTIONAL REGULATOR"/>
    <property type="match status" value="1"/>
</dbReference>
<organism evidence="4">
    <name type="scientific">uncultured Leptolyngbya sp</name>
    <dbReference type="NCBI Taxonomy" id="332963"/>
    <lineage>
        <taxon>Bacteria</taxon>
        <taxon>Bacillati</taxon>
        <taxon>Cyanobacteriota</taxon>
        <taxon>Cyanophyceae</taxon>
        <taxon>Leptolyngbyales</taxon>
        <taxon>Leptolyngbyaceae</taxon>
        <taxon>Leptolyngbya group</taxon>
        <taxon>Leptolyngbya</taxon>
        <taxon>environmental samples</taxon>
    </lineage>
</organism>
<comment type="similarity">
    <text evidence="1">Belongs to the LysR transcriptional regulatory family.</text>
</comment>
<dbReference type="EMBL" id="CADCTY010001602">
    <property type="protein sequence ID" value="CAA9377594.1"/>
    <property type="molecule type" value="Genomic_DNA"/>
</dbReference>
<feature type="transmembrane region" description="Helical" evidence="2">
    <location>
        <begin position="17"/>
        <end position="36"/>
    </location>
</feature>
<evidence type="ECO:0000256" key="1">
    <source>
        <dbReference type="ARBA" id="ARBA00009437"/>
    </source>
</evidence>
<dbReference type="Gene3D" id="3.40.190.290">
    <property type="match status" value="1"/>
</dbReference>
<dbReference type="InterPro" id="IPR058163">
    <property type="entry name" value="LysR-type_TF_proteobact-type"/>
</dbReference>
<sequence length="99" mass="11042">MVQGNLQTDSSTIMREAVLAGLGIAVCPVWLFGALLNSDSLRLVLKDYQPVPLPIHAVYRRGRFIPAKVRCWIDYLTQAFKLNPWVADCEGNQLVGRSV</sequence>